<dbReference type="RefSeq" id="WP_238751568.1">
    <property type="nucleotide sequence ID" value="NZ_CAKLPZ010000003.1"/>
</dbReference>
<gene>
    <name evidence="3" type="ORF">LEM8419_02625</name>
</gene>
<dbReference type="Proteomes" id="UP000837803">
    <property type="component" value="Unassembled WGS sequence"/>
</dbReference>
<accession>A0ABM9B3L6</accession>
<evidence type="ECO:0008006" key="5">
    <source>
        <dbReference type="Google" id="ProtNLM"/>
    </source>
</evidence>
<reference evidence="3" key="1">
    <citation type="submission" date="2021-12" db="EMBL/GenBank/DDBJ databases">
        <authorList>
            <person name="Rodrigo-Torres L."/>
            <person name="Arahal R. D."/>
            <person name="Lucena T."/>
        </authorList>
    </citation>
    <scope>NUCLEOTIDE SEQUENCE</scope>
    <source>
        <strain evidence="3">CECT 8419</strain>
    </source>
</reference>
<proteinExistence type="predicted"/>
<evidence type="ECO:0000313" key="4">
    <source>
        <dbReference type="Proteomes" id="UP000837803"/>
    </source>
</evidence>
<feature type="signal peptide" evidence="2">
    <location>
        <begin position="1"/>
        <end position="18"/>
    </location>
</feature>
<organism evidence="3 4">
    <name type="scientific">Neolewinella maritima</name>
    <dbReference type="NCBI Taxonomy" id="1383882"/>
    <lineage>
        <taxon>Bacteria</taxon>
        <taxon>Pseudomonadati</taxon>
        <taxon>Bacteroidota</taxon>
        <taxon>Saprospiria</taxon>
        <taxon>Saprospirales</taxon>
        <taxon>Lewinellaceae</taxon>
        <taxon>Neolewinella</taxon>
    </lineage>
</organism>
<sequence length="128" mass="13967">MRLLPILFFLLCSVAATAQDDAGPKPSYCEEAPGTYGTPGGDNAPSLPKFATTPTKEYKVQVAILRFTDPAEYPFHPSLVARFRPCEQVWVVESRQSFSDRAEAVALQDTLKAAGYGGSYITDLVAYQ</sequence>
<evidence type="ECO:0000313" key="3">
    <source>
        <dbReference type="EMBL" id="CAH1001719.1"/>
    </source>
</evidence>
<dbReference type="EMBL" id="CAKLPZ010000003">
    <property type="protein sequence ID" value="CAH1001719.1"/>
    <property type="molecule type" value="Genomic_DNA"/>
</dbReference>
<protein>
    <recommendedName>
        <fullName evidence="5">SPOR domain-containing protein</fullName>
    </recommendedName>
</protein>
<evidence type="ECO:0000256" key="2">
    <source>
        <dbReference type="SAM" id="SignalP"/>
    </source>
</evidence>
<keyword evidence="4" id="KW-1185">Reference proteome</keyword>
<keyword evidence="2" id="KW-0732">Signal</keyword>
<comment type="caution">
    <text evidence="3">The sequence shown here is derived from an EMBL/GenBank/DDBJ whole genome shotgun (WGS) entry which is preliminary data.</text>
</comment>
<name>A0ABM9B3L6_9BACT</name>
<feature type="chain" id="PRO_5047121488" description="SPOR domain-containing protein" evidence="2">
    <location>
        <begin position="19"/>
        <end position="128"/>
    </location>
</feature>
<feature type="region of interest" description="Disordered" evidence="1">
    <location>
        <begin position="20"/>
        <end position="45"/>
    </location>
</feature>
<evidence type="ECO:0000256" key="1">
    <source>
        <dbReference type="SAM" id="MobiDB-lite"/>
    </source>
</evidence>